<dbReference type="EMBL" id="DVFV01000069">
    <property type="protein sequence ID" value="HIQ90703.1"/>
    <property type="molecule type" value="Genomic_DNA"/>
</dbReference>
<protein>
    <submittedName>
        <fullName evidence="1">Uncharacterized protein</fullName>
    </submittedName>
</protein>
<accession>A0A9D0ZR71</accession>
<proteinExistence type="predicted"/>
<dbReference type="AlphaFoldDB" id="A0A9D0ZR71"/>
<comment type="caution">
    <text evidence="1">The sequence shown here is derived from an EMBL/GenBank/DDBJ whole genome shotgun (WGS) entry which is preliminary data.</text>
</comment>
<evidence type="ECO:0000313" key="1">
    <source>
        <dbReference type="EMBL" id="HIQ90703.1"/>
    </source>
</evidence>
<evidence type="ECO:0000313" key="2">
    <source>
        <dbReference type="Proteomes" id="UP000886786"/>
    </source>
</evidence>
<gene>
    <name evidence="1" type="ORF">IAB27_03640</name>
</gene>
<organism evidence="1 2">
    <name type="scientific">Candidatus Coprosoma intestinipullorum</name>
    <dbReference type="NCBI Taxonomy" id="2840752"/>
    <lineage>
        <taxon>Bacteria</taxon>
        <taxon>Bacillati</taxon>
        <taxon>Bacillota</taxon>
        <taxon>Bacillota incertae sedis</taxon>
        <taxon>Candidatus Coprosoma</taxon>
    </lineage>
</organism>
<reference evidence="1" key="1">
    <citation type="submission" date="2020-10" db="EMBL/GenBank/DDBJ databases">
        <authorList>
            <person name="Gilroy R."/>
        </authorList>
    </citation>
    <scope>NUCLEOTIDE SEQUENCE</scope>
    <source>
        <strain evidence="1">CHK147-3167</strain>
    </source>
</reference>
<sequence length="156" mass="17403">MAIDELMKGTVSSDNTALTTNDVYKKIVAEVKNMKKRNMKVSMMRIAVSADTEELLLTDEKFSNSSSTIGAELLREGVIGKIAGVPVKTNYLMDEDVEFVIYDKRFIQKYEIWKKEPSVEDIKDGKHIGSSALQGRQVGGLMVTNKLGVQIKKKTI</sequence>
<dbReference type="Proteomes" id="UP000886786">
    <property type="component" value="Unassembled WGS sequence"/>
</dbReference>
<name>A0A9D0ZR71_9FIRM</name>
<reference evidence="1" key="2">
    <citation type="journal article" date="2021" name="PeerJ">
        <title>Extensive microbial diversity within the chicken gut microbiome revealed by metagenomics and culture.</title>
        <authorList>
            <person name="Gilroy R."/>
            <person name="Ravi A."/>
            <person name="Getino M."/>
            <person name="Pursley I."/>
            <person name="Horton D.L."/>
            <person name="Alikhan N.F."/>
            <person name="Baker D."/>
            <person name="Gharbi K."/>
            <person name="Hall N."/>
            <person name="Watson M."/>
            <person name="Adriaenssens E.M."/>
            <person name="Foster-Nyarko E."/>
            <person name="Jarju S."/>
            <person name="Secka A."/>
            <person name="Antonio M."/>
            <person name="Oren A."/>
            <person name="Chaudhuri R.R."/>
            <person name="La Ragione R."/>
            <person name="Hildebrand F."/>
            <person name="Pallen M.J."/>
        </authorList>
    </citation>
    <scope>NUCLEOTIDE SEQUENCE</scope>
    <source>
        <strain evidence="1">CHK147-3167</strain>
    </source>
</reference>